<keyword evidence="7" id="KW-1185">Reference proteome</keyword>
<dbReference type="PANTHER" id="PTHR16201:SF44">
    <property type="entry name" value="SEVEN TRANSMEMBRANE PROTEIN 1"/>
    <property type="match status" value="1"/>
</dbReference>
<protein>
    <submittedName>
        <fullName evidence="6">Uncharacterized protein</fullName>
    </submittedName>
</protein>
<evidence type="ECO:0000256" key="3">
    <source>
        <dbReference type="ARBA" id="ARBA00022989"/>
    </source>
</evidence>
<comment type="caution">
    <text evidence="6">The sequence shown here is derived from an EMBL/GenBank/DDBJ whole genome shotgun (WGS) entry which is preliminary data.</text>
</comment>
<comment type="subcellular location">
    <subcellularLocation>
        <location evidence="1">Membrane</location>
        <topology evidence="1">Multi-pass membrane protein</topology>
    </subcellularLocation>
</comment>
<dbReference type="EMBL" id="JAYKXN010000007">
    <property type="protein sequence ID" value="KAK7271110.1"/>
    <property type="molecule type" value="Genomic_DNA"/>
</dbReference>
<dbReference type="Pfam" id="PF04193">
    <property type="entry name" value="PQ-loop"/>
    <property type="match status" value="1"/>
</dbReference>
<gene>
    <name evidence="6" type="ORF">RJT34_26743</name>
</gene>
<dbReference type="InterPro" id="IPR006603">
    <property type="entry name" value="PQ-loop_rpt"/>
</dbReference>
<dbReference type="AlphaFoldDB" id="A0AAN9FBU3"/>
<evidence type="ECO:0000256" key="4">
    <source>
        <dbReference type="ARBA" id="ARBA00023136"/>
    </source>
</evidence>
<feature type="transmembrane region" description="Helical" evidence="5">
    <location>
        <begin position="21"/>
        <end position="43"/>
    </location>
</feature>
<evidence type="ECO:0000256" key="5">
    <source>
        <dbReference type="SAM" id="Phobius"/>
    </source>
</evidence>
<dbReference type="InterPro" id="IPR051415">
    <property type="entry name" value="LAAT-1"/>
</dbReference>
<dbReference type="PANTHER" id="PTHR16201">
    <property type="entry name" value="SEVEN TRANSMEMBRANE PROTEIN 1-RELATED"/>
    <property type="match status" value="1"/>
</dbReference>
<organism evidence="6 7">
    <name type="scientific">Clitoria ternatea</name>
    <name type="common">Butterfly pea</name>
    <dbReference type="NCBI Taxonomy" id="43366"/>
    <lineage>
        <taxon>Eukaryota</taxon>
        <taxon>Viridiplantae</taxon>
        <taxon>Streptophyta</taxon>
        <taxon>Embryophyta</taxon>
        <taxon>Tracheophyta</taxon>
        <taxon>Spermatophyta</taxon>
        <taxon>Magnoliopsida</taxon>
        <taxon>eudicotyledons</taxon>
        <taxon>Gunneridae</taxon>
        <taxon>Pentapetalae</taxon>
        <taxon>rosids</taxon>
        <taxon>fabids</taxon>
        <taxon>Fabales</taxon>
        <taxon>Fabaceae</taxon>
        <taxon>Papilionoideae</taxon>
        <taxon>50 kb inversion clade</taxon>
        <taxon>NPAAA clade</taxon>
        <taxon>indigoferoid/millettioid clade</taxon>
        <taxon>Phaseoleae</taxon>
        <taxon>Clitoria</taxon>
    </lineage>
</organism>
<proteinExistence type="predicted"/>
<evidence type="ECO:0000313" key="6">
    <source>
        <dbReference type="EMBL" id="KAK7271110.1"/>
    </source>
</evidence>
<keyword evidence="3 5" id="KW-1133">Transmembrane helix</keyword>
<accession>A0AAN9FBU3</accession>
<keyword evidence="2 5" id="KW-0812">Transmembrane</keyword>
<evidence type="ECO:0000256" key="1">
    <source>
        <dbReference type="ARBA" id="ARBA00004141"/>
    </source>
</evidence>
<name>A0AAN9FBU3_CLITE</name>
<evidence type="ECO:0000256" key="2">
    <source>
        <dbReference type="ARBA" id="ARBA00022692"/>
    </source>
</evidence>
<dbReference type="GO" id="GO:0016020">
    <property type="term" value="C:membrane"/>
    <property type="evidence" value="ECO:0007669"/>
    <property type="project" value="UniProtKB-SubCell"/>
</dbReference>
<keyword evidence="4 5" id="KW-0472">Membrane</keyword>
<dbReference type="Proteomes" id="UP001359559">
    <property type="component" value="Unassembled WGS sequence"/>
</dbReference>
<reference evidence="6 7" key="1">
    <citation type="submission" date="2024-01" db="EMBL/GenBank/DDBJ databases">
        <title>The genomes of 5 underutilized Papilionoideae crops provide insights into root nodulation and disease resistance.</title>
        <authorList>
            <person name="Yuan L."/>
        </authorList>
    </citation>
    <scope>NUCLEOTIDE SEQUENCE [LARGE SCALE GENOMIC DNA]</scope>
    <source>
        <strain evidence="6">LY-2023</strain>
        <tissue evidence="6">Leaf</tissue>
    </source>
</reference>
<sequence length="233" mass="26093">MEGNVEVEEGGEGCTTKKRKYGSLVSFFFQILPCALLLVFPLYTSLRFNYLLFGIAQCERFIVSSARYLSKSHTPTQSILGQRLSSTHIVNPMEDPLLGTTVISQSAPNIKTKTTLCLVSTLTFLGAFNLLQTTDTRIHSAISKPRKEFVIYVGRKLLQVNDNQLSEHGVAGYWGIGTLLGWAMAFIYIGGRLPQIYLNIRRGNFEHTSQKLGLVKNWPKSTMDYRSGRMCPS</sequence>
<evidence type="ECO:0000313" key="7">
    <source>
        <dbReference type="Proteomes" id="UP001359559"/>
    </source>
</evidence>
<feature type="transmembrane region" description="Helical" evidence="5">
    <location>
        <begin position="171"/>
        <end position="191"/>
    </location>
</feature>